<dbReference type="ExpressionAtlas" id="A0A1B6PMN1">
    <property type="expression patterns" value="baseline and differential"/>
</dbReference>
<dbReference type="eggNOG" id="KOG0800">
    <property type="taxonomic scope" value="Eukaryota"/>
</dbReference>
<sequence length="392" mass="42373">MATPRSPSPRADAPLDSAPLLGGASGGGSRRRGGALRRPSLRGAARLLRRGGRRAMREPSVLVREAAAEHLEERQADWAYSRPVVALDLLWNLAFITVAAVVLVLSRDEDSPMPLRTWVAGYALQCVVHMVCVAIEYRMRHGQGGGAGAAPTDEERGSDGSSSSSDDDDREFDRHGRRTDYASIAKHLESANTMFSFIWWIIGFYWISAGGEEVIRDAPQLYWLCIVFLAFDVFFVVFCVALACIIGIAVCCCLPCIIAILYAVSDQEGASEDDIRQIPRYKFRRTDEPEKQDVDPMGPFGGIMTECGTNQPIEKVLAAEDASCANSPVGTISTAPASTSGFTSMQHAPCASTTFGKAAVAVEVKKFECSALDNANLFQLRDCAIANVTPGL</sequence>
<dbReference type="STRING" id="4558.A0A1B6PMN1"/>
<evidence type="ECO:0000256" key="12">
    <source>
        <dbReference type="SAM" id="MobiDB-lite"/>
    </source>
</evidence>
<keyword evidence="11 13" id="KW-0472">Membrane</keyword>
<evidence type="ECO:0000256" key="2">
    <source>
        <dbReference type="ARBA" id="ARBA00004141"/>
    </source>
</evidence>
<accession>A0A1B6PMN1</accession>
<gene>
    <name evidence="14" type="ORF">SORBI_3006G183000</name>
</gene>
<dbReference type="GO" id="GO:0016020">
    <property type="term" value="C:membrane"/>
    <property type="evidence" value="ECO:0007669"/>
    <property type="project" value="UniProtKB-SubCell"/>
</dbReference>
<evidence type="ECO:0000256" key="10">
    <source>
        <dbReference type="ARBA" id="ARBA00022989"/>
    </source>
</evidence>
<keyword evidence="5 13" id="KW-0812">Transmembrane</keyword>
<organism evidence="14 15">
    <name type="scientific">Sorghum bicolor</name>
    <name type="common">Sorghum</name>
    <name type="synonym">Sorghum vulgare</name>
    <dbReference type="NCBI Taxonomy" id="4558"/>
    <lineage>
        <taxon>Eukaryota</taxon>
        <taxon>Viridiplantae</taxon>
        <taxon>Streptophyta</taxon>
        <taxon>Embryophyta</taxon>
        <taxon>Tracheophyta</taxon>
        <taxon>Spermatophyta</taxon>
        <taxon>Magnoliopsida</taxon>
        <taxon>Liliopsida</taxon>
        <taxon>Poales</taxon>
        <taxon>Poaceae</taxon>
        <taxon>PACMAD clade</taxon>
        <taxon>Panicoideae</taxon>
        <taxon>Andropogonodae</taxon>
        <taxon>Andropogoneae</taxon>
        <taxon>Sorghinae</taxon>
        <taxon>Sorghum</taxon>
    </lineage>
</organism>
<dbReference type="EC" id="2.3.2.27" evidence="3"/>
<evidence type="ECO:0000256" key="5">
    <source>
        <dbReference type="ARBA" id="ARBA00022692"/>
    </source>
</evidence>
<feature type="transmembrane region" description="Helical" evidence="13">
    <location>
        <begin position="117"/>
        <end position="135"/>
    </location>
</feature>
<evidence type="ECO:0000256" key="6">
    <source>
        <dbReference type="ARBA" id="ARBA00022723"/>
    </source>
</evidence>
<dbReference type="FunCoup" id="A0A1B6PMN1">
    <property type="interactions" value="32"/>
</dbReference>
<dbReference type="GO" id="GO:0016567">
    <property type="term" value="P:protein ubiquitination"/>
    <property type="evidence" value="ECO:0000318"/>
    <property type="project" value="GO_Central"/>
</dbReference>
<keyword evidence="9" id="KW-0862">Zinc</keyword>
<feature type="transmembrane region" description="Helical" evidence="13">
    <location>
        <begin position="221"/>
        <end position="240"/>
    </location>
</feature>
<feature type="transmembrane region" description="Helical" evidence="13">
    <location>
        <begin position="191"/>
        <end position="209"/>
    </location>
</feature>
<keyword evidence="15" id="KW-1185">Reference proteome</keyword>
<comment type="catalytic activity">
    <reaction evidence="1">
        <text>S-ubiquitinyl-[E2 ubiquitin-conjugating enzyme]-L-cysteine + [acceptor protein]-L-lysine = [E2 ubiquitin-conjugating enzyme]-L-cysteine + N(6)-ubiquitinyl-[acceptor protein]-L-lysine.</text>
        <dbReference type="EC" id="2.3.2.27"/>
    </reaction>
</comment>
<feature type="transmembrane region" description="Helical" evidence="13">
    <location>
        <begin position="245"/>
        <end position="264"/>
    </location>
</feature>
<evidence type="ECO:0000313" key="15">
    <source>
        <dbReference type="Proteomes" id="UP000000768"/>
    </source>
</evidence>
<feature type="region of interest" description="Disordered" evidence="12">
    <location>
        <begin position="146"/>
        <end position="174"/>
    </location>
</feature>
<dbReference type="GO" id="GO:0008270">
    <property type="term" value="F:zinc ion binding"/>
    <property type="evidence" value="ECO:0007669"/>
    <property type="project" value="UniProtKB-KW"/>
</dbReference>
<dbReference type="GO" id="GO:0061630">
    <property type="term" value="F:ubiquitin protein ligase activity"/>
    <property type="evidence" value="ECO:0000318"/>
    <property type="project" value="GO_Central"/>
</dbReference>
<evidence type="ECO:0000256" key="3">
    <source>
        <dbReference type="ARBA" id="ARBA00012483"/>
    </source>
</evidence>
<reference evidence="15" key="2">
    <citation type="journal article" date="2018" name="Plant J.">
        <title>The Sorghum bicolor reference genome: improved assembly, gene annotations, a transcriptome atlas, and signatures of genome organization.</title>
        <authorList>
            <person name="McCormick R.F."/>
            <person name="Truong S.K."/>
            <person name="Sreedasyam A."/>
            <person name="Jenkins J."/>
            <person name="Shu S."/>
            <person name="Sims D."/>
            <person name="Kennedy M."/>
            <person name="Amirebrahimi M."/>
            <person name="Weers B.D."/>
            <person name="McKinley B."/>
            <person name="Mattison A."/>
            <person name="Morishige D.T."/>
            <person name="Grimwood J."/>
            <person name="Schmutz J."/>
            <person name="Mullet J.E."/>
        </authorList>
    </citation>
    <scope>NUCLEOTIDE SEQUENCE [LARGE SCALE GENOMIC DNA]</scope>
    <source>
        <strain evidence="15">cv. BTx623</strain>
    </source>
</reference>
<evidence type="ECO:0000256" key="13">
    <source>
        <dbReference type="SAM" id="Phobius"/>
    </source>
</evidence>
<dbReference type="AlphaFoldDB" id="A0A1B6PMN1"/>
<dbReference type="Gramene" id="KXG26934">
    <property type="protein sequence ID" value="KXG26934"/>
    <property type="gene ID" value="SORBI_3006G183000"/>
</dbReference>
<name>A0A1B6PMN1_SORBI</name>
<proteinExistence type="predicted"/>
<dbReference type="Proteomes" id="UP000000768">
    <property type="component" value="Chromosome 6"/>
</dbReference>
<keyword evidence="6" id="KW-0479">Metal-binding</keyword>
<evidence type="ECO:0000256" key="7">
    <source>
        <dbReference type="ARBA" id="ARBA00022771"/>
    </source>
</evidence>
<keyword evidence="4" id="KW-0808">Transferase</keyword>
<dbReference type="InParanoid" id="A0A1B6PMN1"/>
<keyword evidence="8" id="KW-0833">Ubl conjugation pathway</keyword>
<evidence type="ECO:0000256" key="1">
    <source>
        <dbReference type="ARBA" id="ARBA00000900"/>
    </source>
</evidence>
<keyword evidence="7" id="KW-0863">Zinc-finger</keyword>
<dbReference type="GO" id="GO:0006511">
    <property type="term" value="P:ubiquitin-dependent protein catabolic process"/>
    <property type="evidence" value="ECO:0000318"/>
    <property type="project" value="GO_Central"/>
</dbReference>
<comment type="subcellular location">
    <subcellularLocation>
        <location evidence="2">Membrane</location>
        <topology evidence="2">Multi-pass membrane protein</topology>
    </subcellularLocation>
</comment>
<evidence type="ECO:0000313" key="14">
    <source>
        <dbReference type="EMBL" id="KXG26934.1"/>
    </source>
</evidence>
<keyword evidence="10 13" id="KW-1133">Transmembrane helix</keyword>
<reference evidence="14 15" key="1">
    <citation type="journal article" date="2009" name="Nature">
        <title>The Sorghum bicolor genome and the diversification of grasses.</title>
        <authorList>
            <person name="Paterson A.H."/>
            <person name="Bowers J.E."/>
            <person name="Bruggmann R."/>
            <person name="Dubchak I."/>
            <person name="Grimwood J."/>
            <person name="Gundlach H."/>
            <person name="Haberer G."/>
            <person name="Hellsten U."/>
            <person name="Mitros T."/>
            <person name="Poliakov A."/>
            <person name="Schmutz J."/>
            <person name="Spannagl M."/>
            <person name="Tang H."/>
            <person name="Wang X."/>
            <person name="Wicker T."/>
            <person name="Bharti A.K."/>
            <person name="Chapman J."/>
            <person name="Feltus F.A."/>
            <person name="Gowik U."/>
            <person name="Grigoriev I.V."/>
            <person name="Lyons E."/>
            <person name="Maher C.A."/>
            <person name="Martis M."/>
            <person name="Narechania A."/>
            <person name="Otillar R.P."/>
            <person name="Penning B.W."/>
            <person name="Salamov A.A."/>
            <person name="Wang Y."/>
            <person name="Zhang L."/>
            <person name="Carpita N.C."/>
            <person name="Freeling M."/>
            <person name="Gingle A.R."/>
            <person name="Hash C.T."/>
            <person name="Keller B."/>
            <person name="Klein P."/>
            <person name="Kresovich S."/>
            <person name="McCann M.C."/>
            <person name="Ming R."/>
            <person name="Peterson D.G."/>
            <person name="Mehboob-ur-Rahman"/>
            <person name="Ware D."/>
            <person name="Westhoff P."/>
            <person name="Mayer K.F."/>
            <person name="Messing J."/>
            <person name="Rokhsar D.S."/>
        </authorList>
    </citation>
    <scope>NUCLEOTIDE SEQUENCE [LARGE SCALE GENOMIC DNA]</scope>
    <source>
        <strain evidence="15">cv. BTx623</strain>
    </source>
</reference>
<evidence type="ECO:0000256" key="11">
    <source>
        <dbReference type="ARBA" id="ARBA00023136"/>
    </source>
</evidence>
<evidence type="ECO:0000256" key="9">
    <source>
        <dbReference type="ARBA" id="ARBA00022833"/>
    </source>
</evidence>
<feature type="region of interest" description="Disordered" evidence="12">
    <location>
        <begin position="1"/>
        <end position="37"/>
    </location>
</feature>
<dbReference type="PANTHER" id="PTHR45977">
    <property type="entry name" value="TARGET OF ERK KINASE MPK-1"/>
    <property type="match status" value="1"/>
</dbReference>
<dbReference type="EMBL" id="CM000765">
    <property type="protein sequence ID" value="KXG26934.1"/>
    <property type="molecule type" value="Genomic_DNA"/>
</dbReference>
<protein>
    <recommendedName>
        <fullName evidence="3">RING-type E3 ubiquitin transferase</fullName>
        <ecNumber evidence="3">2.3.2.27</ecNumber>
    </recommendedName>
</protein>
<feature type="transmembrane region" description="Helical" evidence="13">
    <location>
        <begin position="84"/>
        <end position="105"/>
    </location>
</feature>
<dbReference type="PANTHER" id="PTHR45977:SF48">
    <property type="entry name" value="OS04G0568900 PROTEIN"/>
    <property type="match status" value="1"/>
</dbReference>
<evidence type="ECO:0000256" key="8">
    <source>
        <dbReference type="ARBA" id="ARBA00022786"/>
    </source>
</evidence>
<evidence type="ECO:0000256" key="4">
    <source>
        <dbReference type="ARBA" id="ARBA00022679"/>
    </source>
</evidence>